<sequence length="26" mass="2827">MAKRPAKKKAAVPAKTRLPAVPTHMQ</sequence>
<dbReference type="AlphaFoldDB" id="A0A0F8YPF7"/>
<feature type="non-terminal residue" evidence="2">
    <location>
        <position position="26"/>
    </location>
</feature>
<name>A0A0F8YPF7_9ZZZZ</name>
<organism evidence="2">
    <name type="scientific">marine sediment metagenome</name>
    <dbReference type="NCBI Taxonomy" id="412755"/>
    <lineage>
        <taxon>unclassified sequences</taxon>
        <taxon>metagenomes</taxon>
        <taxon>ecological metagenomes</taxon>
    </lineage>
</organism>
<accession>A0A0F8YPF7</accession>
<feature type="region of interest" description="Disordered" evidence="1">
    <location>
        <begin position="1"/>
        <end position="26"/>
    </location>
</feature>
<gene>
    <name evidence="2" type="ORF">LCGC14_3130020</name>
</gene>
<proteinExistence type="predicted"/>
<protein>
    <submittedName>
        <fullName evidence="2">Uncharacterized protein</fullName>
    </submittedName>
</protein>
<reference evidence="2" key="1">
    <citation type="journal article" date="2015" name="Nature">
        <title>Complex archaea that bridge the gap between prokaryotes and eukaryotes.</title>
        <authorList>
            <person name="Spang A."/>
            <person name="Saw J.H."/>
            <person name="Jorgensen S.L."/>
            <person name="Zaremba-Niedzwiedzka K."/>
            <person name="Martijn J."/>
            <person name="Lind A.E."/>
            <person name="van Eijk R."/>
            <person name="Schleper C."/>
            <person name="Guy L."/>
            <person name="Ettema T.J."/>
        </authorList>
    </citation>
    <scope>NUCLEOTIDE SEQUENCE</scope>
</reference>
<evidence type="ECO:0000313" key="2">
    <source>
        <dbReference type="EMBL" id="KKK49936.1"/>
    </source>
</evidence>
<comment type="caution">
    <text evidence="2">The sequence shown here is derived from an EMBL/GenBank/DDBJ whole genome shotgun (WGS) entry which is preliminary data.</text>
</comment>
<dbReference type="EMBL" id="LAZR01068282">
    <property type="protein sequence ID" value="KKK49936.1"/>
    <property type="molecule type" value="Genomic_DNA"/>
</dbReference>
<evidence type="ECO:0000256" key="1">
    <source>
        <dbReference type="SAM" id="MobiDB-lite"/>
    </source>
</evidence>
<feature type="compositionally biased region" description="Basic residues" evidence="1">
    <location>
        <begin position="1"/>
        <end position="10"/>
    </location>
</feature>